<evidence type="ECO:0000313" key="9">
    <source>
        <dbReference type="EMBL" id="MFC7205398.1"/>
    </source>
</evidence>
<evidence type="ECO:0000256" key="4">
    <source>
        <dbReference type="ARBA" id="ARBA00022960"/>
    </source>
</evidence>
<dbReference type="AlphaFoldDB" id="A0ABD5ZJG5"/>
<evidence type="ECO:0000256" key="2">
    <source>
        <dbReference type="ARBA" id="ARBA00022475"/>
    </source>
</evidence>
<dbReference type="Proteomes" id="UP001596481">
    <property type="component" value="Unassembled WGS sequence"/>
</dbReference>
<protein>
    <submittedName>
        <fullName evidence="9">Flippase</fullName>
    </submittedName>
</protein>
<feature type="transmembrane region" description="Helical" evidence="8">
    <location>
        <begin position="368"/>
        <end position="387"/>
    </location>
</feature>
<keyword evidence="6 8" id="KW-1133">Transmembrane helix</keyword>
<comment type="subcellular location">
    <subcellularLocation>
        <location evidence="1">Cell membrane</location>
        <topology evidence="1">Multi-pass membrane protein</topology>
    </subcellularLocation>
</comment>
<dbReference type="Pfam" id="PF03023">
    <property type="entry name" value="MurJ"/>
    <property type="match status" value="1"/>
</dbReference>
<dbReference type="Pfam" id="PF01943">
    <property type="entry name" value="Polysacc_synt"/>
    <property type="match status" value="1"/>
</dbReference>
<feature type="transmembrane region" description="Helical" evidence="8">
    <location>
        <begin position="301"/>
        <end position="320"/>
    </location>
</feature>
<evidence type="ECO:0000256" key="8">
    <source>
        <dbReference type="SAM" id="Phobius"/>
    </source>
</evidence>
<evidence type="ECO:0000256" key="5">
    <source>
        <dbReference type="ARBA" id="ARBA00022984"/>
    </source>
</evidence>
<dbReference type="InterPro" id="IPR004268">
    <property type="entry name" value="MurJ"/>
</dbReference>
<evidence type="ECO:0000313" key="10">
    <source>
        <dbReference type="Proteomes" id="UP001596481"/>
    </source>
</evidence>
<feature type="transmembrane region" description="Helical" evidence="8">
    <location>
        <begin position="430"/>
        <end position="449"/>
    </location>
</feature>
<gene>
    <name evidence="9" type="ORF">ACFQJC_17950</name>
</gene>
<feature type="transmembrane region" description="Helical" evidence="8">
    <location>
        <begin position="12"/>
        <end position="31"/>
    </location>
</feature>
<accession>A0ABD5ZJG5</accession>
<name>A0ABD5ZJG5_9EURY</name>
<feature type="transmembrane region" description="Helical" evidence="8">
    <location>
        <begin position="260"/>
        <end position="280"/>
    </location>
</feature>
<keyword evidence="5" id="KW-0573">Peptidoglycan synthesis</keyword>
<keyword evidence="2" id="KW-1003">Cell membrane</keyword>
<sequence length="497" mass="53605">MSRDLTSGFLSILNGKVLTSVIGILSLPLIVRVLGPTGYGNYAFLLSTFSLLMILVSSGVTEGTQKFVAEERDDIDRWQSGVVGFYLKLAVVLAVVGSATLALLTASGVLQQVLEREFEVYFYLLAVLVITVQLRSFVRRALLGLGLEPYSESLIVVEKLILVGIGLGLAFIGFGVAGFLVAQAIGSAVVFVVGVAVLSRRLSLRAMVRKPMVALPYRELLSFNGLNIVLVLLMTSLFHVDIMMLRLLVSGEQTGFYKAALELAEYIWLIPTAFQTLMLHSTSKMWSRGEHERVSALAGKVTRYVFLITSLLVIGVFALADRFIPIYYGTEFAVVYQPLSYLLLGAFGFALAIPLSGINTATGRLRPLIGATALAAVGNIVLNSLLIPRYGMIGAAIATSISYGSMFVLHVVCGYYLGYRPLTGVRPIRVVVTALVSAPLVLGVESVIVNDIVALVLVPPVGFLLFWAVALTTGAIDRREVRVGLSAIPVPVERVSR</sequence>
<dbReference type="PANTHER" id="PTHR30250:SF11">
    <property type="entry name" value="O-ANTIGEN TRANSPORTER-RELATED"/>
    <property type="match status" value="1"/>
</dbReference>
<evidence type="ECO:0000256" key="1">
    <source>
        <dbReference type="ARBA" id="ARBA00004651"/>
    </source>
</evidence>
<dbReference type="RefSeq" id="WP_390226051.1">
    <property type="nucleotide sequence ID" value="NZ_JBHTAA010000015.1"/>
</dbReference>
<feature type="transmembrane region" description="Helical" evidence="8">
    <location>
        <begin position="180"/>
        <end position="199"/>
    </location>
</feature>
<feature type="transmembrane region" description="Helical" evidence="8">
    <location>
        <begin position="220"/>
        <end position="240"/>
    </location>
</feature>
<feature type="transmembrane region" description="Helical" evidence="8">
    <location>
        <begin position="393"/>
        <end position="418"/>
    </location>
</feature>
<dbReference type="EMBL" id="JBHTAA010000015">
    <property type="protein sequence ID" value="MFC7205398.1"/>
    <property type="molecule type" value="Genomic_DNA"/>
</dbReference>
<keyword evidence="7 8" id="KW-0472">Membrane</keyword>
<feature type="transmembrane region" description="Helical" evidence="8">
    <location>
        <begin position="43"/>
        <end position="64"/>
    </location>
</feature>
<dbReference type="GO" id="GO:0005886">
    <property type="term" value="C:plasma membrane"/>
    <property type="evidence" value="ECO:0007669"/>
    <property type="project" value="UniProtKB-SubCell"/>
</dbReference>
<dbReference type="GO" id="GO:0008360">
    <property type="term" value="P:regulation of cell shape"/>
    <property type="evidence" value="ECO:0007669"/>
    <property type="project" value="UniProtKB-KW"/>
</dbReference>
<evidence type="ECO:0000256" key="3">
    <source>
        <dbReference type="ARBA" id="ARBA00022692"/>
    </source>
</evidence>
<dbReference type="InterPro" id="IPR002797">
    <property type="entry name" value="Polysacc_synth"/>
</dbReference>
<proteinExistence type="predicted"/>
<feature type="transmembrane region" description="Helical" evidence="8">
    <location>
        <begin position="120"/>
        <end position="138"/>
    </location>
</feature>
<dbReference type="InterPro" id="IPR050833">
    <property type="entry name" value="Poly_Biosynth_Transport"/>
</dbReference>
<dbReference type="PANTHER" id="PTHR30250">
    <property type="entry name" value="PST FAMILY PREDICTED COLANIC ACID TRANSPORTER"/>
    <property type="match status" value="1"/>
</dbReference>
<feature type="transmembrane region" description="Helical" evidence="8">
    <location>
        <begin position="150"/>
        <end position="174"/>
    </location>
</feature>
<feature type="transmembrane region" description="Helical" evidence="8">
    <location>
        <begin position="85"/>
        <end position="108"/>
    </location>
</feature>
<reference evidence="9 10" key="1">
    <citation type="journal article" date="2019" name="Int. J. Syst. Evol. Microbiol.">
        <title>The Global Catalogue of Microorganisms (GCM) 10K type strain sequencing project: providing services to taxonomists for standard genome sequencing and annotation.</title>
        <authorList>
            <consortium name="The Broad Institute Genomics Platform"/>
            <consortium name="The Broad Institute Genome Sequencing Center for Infectious Disease"/>
            <person name="Wu L."/>
            <person name="Ma J."/>
        </authorList>
    </citation>
    <scope>NUCLEOTIDE SEQUENCE [LARGE SCALE GENOMIC DNA]</scope>
    <source>
        <strain evidence="9 10">DSM 29988</strain>
    </source>
</reference>
<keyword evidence="3 8" id="KW-0812">Transmembrane</keyword>
<feature type="transmembrane region" description="Helical" evidence="8">
    <location>
        <begin position="340"/>
        <end position="361"/>
    </location>
</feature>
<keyword evidence="4" id="KW-0133">Cell shape</keyword>
<keyword evidence="10" id="KW-1185">Reference proteome</keyword>
<dbReference type="CDD" id="cd13128">
    <property type="entry name" value="MATE_Wzx_like"/>
    <property type="match status" value="1"/>
</dbReference>
<feature type="transmembrane region" description="Helical" evidence="8">
    <location>
        <begin position="455"/>
        <end position="476"/>
    </location>
</feature>
<evidence type="ECO:0000256" key="7">
    <source>
        <dbReference type="ARBA" id="ARBA00023136"/>
    </source>
</evidence>
<comment type="caution">
    <text evidence="9">The sequence shown here is derived from an EMBL/GenBank/DDBJ whole genome shotgun (WGS) entry which is preliminary data.</text>
</comment>
<evidence type="ECO:0000256" key="6">
    <source>
        <dbReference type="ARBA" id="ARBA00022989"/>
    </source>
</evidence>
<organism evidence="9 10">
    <name type="scientific">Haloferax namakaokahaiae</name>
    <dbReference type="NCBI Taxonomy" id="1748331"/>
    <lineage>
        <taxon>Archaea</taxon>
        <taxon>Methanobacteriati</taxon>
        <taxon>Methanobacteriota</taxon>
        <taxon>Stenosarchaea group</taxon>
        <taxon>Halobacteria</taxon>
        <taxon>Halobacteriales</taxon>
        <taxon>Haloferacaceae</taxon>
        <taxon>Haloferax</taxon>
    </lineage>
</organism>